<evidence type="ECO:0000259" key="4">
    <source>
        <dbReference type="Pfam" id="PF00291"/>
    </source>
</evidence>
<evidence type="ECO:0000313" key="6">
    <source>
        <dbReference type="Proteomes" id="UP000050535"/>
    </source>
</evidence>
<reference evidence="6" key="1">
    <citation type="submission" date="2013-11" db="EMBL/GenBank/DDBJ databases">
        <authorList>
            <person name="Hoang H.T."/>
            <person name="Killian M.L."/>
            <person name="Madson D.M."/>
            <person name="Arruda P.H.E."/>
            <person name="Sun D."/>
            <person name="Schwartz K.J."/>
            <person name="Yoon K."/>
        </authorList>
    </citation>
    <scope>NUCLEOTIDE SEQUENCE [LARGE SCALE GENOMIC DNA]</scope>
    <source>
        <strain evidence="6">CDK2</strain>
    </source>
</reference>
<dbReference type="GO" id="GO:0006565">
    <property type="term" value="P:L-serine catabolic process"/>
    <property type="evidence" value="ECO:0007669"/>
    <property type="project" value="TreeGrafter"/>
</dbReference>
<dbReference type="InterPro" id="IPR036052">
    <property type="entry name" value="TrpB-like_PALP_sf"/>
</dbReference>
<comment type="cofactor">
    <cofactor evidence="1">
        <name>pyridoxal 5'-phosphate</name>
        <dbReference type="ChEBI" id="CHEBI:597326"/>
    </cofactor>
</comment>
<dbReference type="Pfam" id="PF00291">
    <property type="entry name" value="PALP"/>
    <property type="match status" value="1"/>
</dbReference>
<dbReference type="PANTHER" id="PTHR48078">
    <property type="entry name" value="THREONINE DEHYDRATASE, MITOCHONDRIAL-RELATED"/>
    <property type="match status" value="1"/>
</dbReference>
<dbReference type="EMBL" id="LGUC01000001">
    <property type="protein sequence ID" value="KPN30117.1"/>
    <property type="molecule type" value="Genomic_DNA"/>
</dbReference>
<protein>
    <submittedName>
        <fullName evidence="5">Threonine synthase</fullName>
        <ecNumber evidence="5">4.2.3.1</ecNumber>
    </submittedName>
</protein>
<dbReference type="GO" id="GO:0004795">
    <property type="term" value="F:threonine synthase activity"/>
    <property type="evidence" value="ECO:0007669"/>
    <property type="project" value="UniProtKB-EC"/>
</dbReference>
<dbReference type="AlphaFoldDB" id="A0A0P7G9U2"/>
<feature type="domain" description="Tryptophan synthase beta chain-like PALP" evidence="4">
    <location>
        <begin position="67"/>
        <end position="363"/>
    </location>
</feature>
<keyword evidence="3 5" id="KW-0456">Lyase</keyword>
<dbReference type="InterPro" id="IPR050147">
    <property type="entry name" value="Ser/Thr_Dehydratase"/>
</dbReference>
<dbReference type="PATRIC" id="fig|699431.3.peg.870"/>
<dbReference type="STRING" id="699431.SY89_00839"/>
<dbReference type="GO" id="GO:0006567">
    <property type="term" value="P:L-threonine catabolic process"/>
    <property type="evidence" value="ECO:0007669"/>
    <property type="project" value="TreeGrafter"/>
</dbReference>
<dbReference type="Proteomes" id="UP000050535">
    <property type="component" value="Unassembled WGS sequence"/>
</dbReference>
<dbReference type="GO" id="GO:0004794">
    <property type="term" value="F:threonine deaminase activity"/>
    <property type="evidence" value="ECO:0007669"/>
    <property type="project" value="TreeGrafter"/>
</dbReference>
<dbReference type="Gene3D" id="3.40.50.1100">
    <property type="match status" value="2"/>
</dbReference>
<evidence type="ECO:0000256" key="3">
    <source>
        <dbReference type="ARBA" id="ARBA00023239"/>
    </source>
</evidence>
<comment type="caution">
    <text evidence="5">The sequence shown here is derived from an EMBL/GenBank/DDBJ whole genome shotgun (WGS) entry which is preliminary data.</text>
</comment>
<evidence type="ECO:0000313" key="5">
    <source>
        <dbReference type="EMBL" id="KPN30117.1"/>
    </source>
</evidence>
<gene>
    <name evidence="5" type="primary">thrC_5</name>
    <name evidence="5" type="ORF">SY89_00839</name>
</gene>
<dbReference type="InterPro" id="IPR001926">
    <property type="entry name" value="TrpB-like_PALP"/>
</dbReference>
<dbReference type="RefSeq" id="WP_054583202.1">
    <property type="nucleotide sequence ID" value="NZ_LGUC01000001.1"/>
</dbReference>
<proteinExistence type="predicted"/>
<dbReference type="OrthoDB" id="6371at2157"/>
<dbReference type="GO" id="GO:0009097">
    <property type="term" value="P:isoleucine biosynthetic process"/>
    <property type="evidence" value="ECO:0007669"/>
    <property type="project" value="TreeGrafter"/>
</dbReference>
<evidence type="ECO:0000256" key="1">
    <source>
        <dbReference type="ARBA" id="ARBA00001933"/>
    </source>
</evidence>
<keyword evidence="6" id="KW-1185">Reference proteome</keyword>
<organism evidence="5 6">
    <name type="scientific">Halolamina pelagica</name>
    <dbReference type="NCBI Taxonomy" id="699431"/>
    <lineage>
        <taxon>Archaea</taxon>
        <taxon>Methanobacteriati</taxon>
        <taxon>Methanobacteriota</taxon>
        <taxon>Stenosarchaea group</taxon>
        <taxon>Halobacteria</taxon>
        <taxon>Halobacteriales</taxon>
        <taxon>Haloferacaceae</taxon>
    </lineage>
</organism>
<accession>A0A0P7G9U2</accession>
<name>A0A0P7G9U2_9EURY</name>
<dbReference type="EC" id="4.2.3.1" evidence="5"/>
<sequence>MTRVCWRCDARTDDDRRVRCDCGEPLWLDTDPDAVPDSYPTCVESMWDVLPLLGVDAPAPGSGLPAAAGGTPLVRAESLDTDGVTVHVKPEGLNPTGSFKDRGTAFGIAAALERGERRIGTVSHGNMAESVAAGAAAAGMDCTVLVPADIADERLAAIGRYDPRLVRVDGDYGRLYYEALEVGQEAGVRFLNSDAPWRVAGQATTALELLAQLEDAPDAVVLPVSSGGHASGTWQAVRTLTAAGLLDAPPKLCFVQAAACAPIAEAFARGDDTVTAVEGGETIAYSIANADPPSGNRALAAARATDGAVVAVDDDAIERAGRRFASAGLAVEPASATTLAALEPLRDAGVLDQGDTAALVATGRGFGDGGAEVATDRVTLSGVGSLFE</sequence>
<dbReference type="PANTHER" id="PTHR48078:SF6">
    <property type="entry name" value="L-THREONINE DEHYDRATASE CATABOLIC TDCB"/>
    <property type="match status" value="1"/>
</dbReference>
<evidence type="ECO:0000256" key="2">
    <source>
        <dbReference type="ARBA" id="ARBA00022898"/>
    </source>
</evidence>
<keyword evidence="2" id="KW-0663">Pyridoxal phosphate</keyword>
<dbReference type="SUPFAM" id="SSF53686">
    <property type="entry name" value="Tryptophan synthase beta subunit-like PLP-dependent enzymes"/>
    <property type="match status" value="1"/>
</dbReference>
<dbReference type="GO" id="GO:0003941">
    <property type="term" value="F:L-serine ammonia-lyase activity"/>
    <property type="evidence" value="ECO:0007669"/>
    <property type="project" value="TreeGrafter"/>
</dbReference>